<proteinExistence type="predicted"/>
<gene>
    <name evidence="6" type="ORF">Hypma_012236</name>
</gene>
<dbReference type="GO" id="GO:0008270">
    <property type="term" value="F:zinc ion binding"/>
    <property type="evidence" value="ECO:0007669"/>
    <property type="project" value="UniProtKB-KW"/>
</dbReference>
<dbReference type="Pfam" id="PF01753">
    <property type="entry name" value="zf-MYND"/>
    <property type="match status" value="1"/>
</dbReference>
<dbReference type="PROSITE" id="PS50865">
    <property type="entry name" value="ZF_MYND_2"/>
    <property type="match status" value="1"/>
</dbReference>
<organism evidence="6 7">
    <name type="scientific">Hypsizygus marmoreus</name>
    <name type="common">White beech mushroom</name>
    <name type="synonym">Agaricus marmoreus</name>
    <dbReference type="NCBI Taxonomy" id="39966"/>
    <lineage>
        <taxon>Eukaryota</taxon>
        <taxon>Fungi</taxon>
        <taxon>Dikarya</taxon>
        <taxon>Basidiomycota</taxon>
        <taxon>Agaricomycotina</taxon>
        <taxon>Agaricomycetes</taxon>
        <taxon>Agaricomycetidae</taxon>
        <taxon>Agaricales</taxon>
        <taxon>Tricholomatineae</taxon>
        <taxon>Lyophyllaceae</taxon>
        <taxon>Hypsizygus</taxon>
    </lineage>
</organism>
<reference evidence="6" key="1">
    <citation type="submission" date="2018-04" db="EMBL/GenBank/DDBJ databases">
        <title>Whole genome sequencing of Hypsizygus marmoreus.</title>
        <authorList>
            <person name="Choi I.-G."/>
            <person name="Min B."/>
            <person name="Kim J.-G."/>
            <person name="Kim S."/>
            <person name="Oh Y.-L."/>
            <person name="Kong W.-S."/>
            <person name="Park H."/>
            <person name="Jeong J."/>
            <person name="Song E.-S."/>
        </authorList>
    </citation>
    <scope>NUCLEOTIDE SEQUENCE [LARGE SCALE GENOMIC DNA]</scope>
    <source>
        <strain evidence="6">51987-8</strain>
    </source>
</reference>
<dbReference type="Gene3D" id="6.10.140.2220">
    <property type="match status" value="1"/>
</dbReference>
<feature type="domain" description="MYND-type" evidence="5">
    <location>
        <begin position="329"/>
        <end position="378"/>
    </location>
</feature>
<keyword evidence="2 4" id="KW-0863">Zinc-finger</keyword>
<dbReference type="SUPFAM" id="SSF144232">
    <property type="entry name" value="HIT/MYND zinc finger-like"/>
    <property type="match status" value="1"/>
</dbReference>
<keyword evidence="3" id="KW-0862">Zinc</keyword>
<keyword evidence="7" id="KW-1185">Reference proteome</keyword>
<name>A0A369JHB6_HYPMA</name>
<evidence type="ECO:0000256" key="4">
    <source>
        <dbReference type="PROSITE-ProRule" id="PRU00134"/>
    </source>
</evidence>
<evidence type="ECO:0000313" key="6">
    <source>
        <dbReference type="EMBL" id="RDB20600.1"/>
    </source>
</evidence>
<dbReference type="Proteomes" id="UP000076154">
    <property type="component" value="Unassembled WGS sequence"/>
</dbReference>
<keyword evidence="1" id="KW-0479">Metal-binding</keyword>
<dbReference type="InterPro" id="IPR002893">
    <property type="entry name" value="Znf_MYND"/>
</dbReference>
<dbReference type="OrthoDB" id="432970at2759"/>
<dbReference type="EMBL" id="LUEZ02000058">
    <property type="protein sequence ID" value="RDB20600.1"/>
    <property type="molecule type" value="Genomic_DNA"/>
</dbReference>
<dbReference type="AlphaFoldDB" id="A0A369JHB6"/>
<evidence type="ECO:0000256" key="1">
    <source>
        <dbReference type="ARBA" id="ARBA00022723"/>
    </source>
</evidence>
<comment type="caution">
    <text evidence="6">The sequence shown here is derived from an EMBL/GenBank/DDBJ whole genome shotgun (WGS) entry which is preliminary data.</text>
</comment>
<sequence length="574" mass="65177">MSEHIRTFLASVDRGYYLPNSKVYLDVSCPQNSKFWLNPALIDRTLIKAHVSTLIAFHTTQIMATRIASSPLDAGPSIVASKFRFDPSLINTDSTRWNKSWEKALRSLVSDPPKRVLDLFGDSLLRIIPQKLNVQSLRTIRGIKDKLHECQSMTINLYNDLNKGGHFRTAWMLLDDKERKKHIQHGLQEACECSRWKQDARALCPEITLTKISKDEGRAFFTWINEYLKGLKDALPETYFVPNEWWERVITSRGTSLVLTESMAKFMTLLRNEFIAIFACHVGMSLLKDFAQGSPGMNSAVDIMNSDPLFSSFVGVALESTRSKPIIRCENCTKSPDMIEGNPKFKICSVCKSRLDFVIHYCSHACQKEDWPNHRKHCGEQKISKKLKGTINDPYWIQPLMPDYARTLNVPRSENGISLDDLGFATMEPSHPYSPALQRQVSLLNANKQVDYFLFDANDRPICIFIPDTFARMSFRHMRSVALSPEPMYGVAGLGEHLLKRMSNHPRLSRHLILEQLTKEFGDDTTANIVMVEESLLDTLNPESANSLADSSFVERTGKSVTTMMAKTIDGRKA</sequence>
<evidence type="ECO:0000256" key="3">
    <source>
        <dbReference type="ARBA" id="ARBA00022833"/>
    </source>
</evidence>
<protein>
    <recommendedName>
        <fullName evidence="5">MYND-type domain-containing protein</fullName>
    </recommendedName>
</protein>
<accession>A0A369JHB6</accession>
<evidence type="ECO:0000256" key="2">
    <source>
        <dbReference type="ARBA" id="ARBA00022771"/>
    </source>
</evidence>
<evidence type="ECO:0000259" key="5">
    <source>
        <dbReference type="PROSITE" id="PS50865"/>
    </source>
</evidence>
<evidence type="ECO:0000313" key="7">
    <source>
        <dbReference type="Proteomes" id="UP000076154"/>
    </source>
</evidence>
<dbReference type="InParanoid" id="A0A369JHB6"/>